<feature type="non-terminal residue" evidence="1">
    <location>
        <position position="1"/>
    </location>
</feature>
<evidence type="ECO:0000313" key="1">
    <source>
        <dbReference type="EMBL" id="CAF4382345.1"/>
    </source>
</evidence>
<comment type="caution">
    <text evidence="1">The sequence shown here is derived from an EMBL/GenBank/DDBJ whole genome shotgun (WGS) entry which is preliminary data.</text>
</comment>
<accession>A0A820N3S7</accession>
<dbReference type="EMBL" id="CAJOBE010059568">
    <property type="protein sequence ID" value="CAF4382345.1"/>
    <property type="molecule type" value="Genomic_DNA"/>
</dbReference>
<evidence type="ECO:0000313" key="2">
    <source>
        <dbReference type="Proteomes" id="UP000663874"/>
    </source>
</evidence>
<name>A0A820N3S7_9BILA</name>
<proteinExistence type="predicted"/>
<organism evidence="1 2">
    <name type="scientific">Rotaria sordida</name>
    <dbReference type="NCBI Taxonomy" id="392033"/>
    <lineage>
        <taxon>Eukaryota</taxon>
        <taxon>Metazoa</taxon>
        <taxon>Spiralia</taxon>
        <taxon>Gnathifera</taxon>
        <taxon>Rotifera</taxon>
        <taxon>Eurotatoria</taxon>
        <taxon>Bdelloidea</taxon>
        <taxon>Philodinida</taxon>
        <taxon>Philodinidae</taxon>
        <taxon>Rotaria</taxon>
    </lineage>
</organism>
<reference evidence="1" key="1">
    <citation type="submission" date="2021-02" db="EMBL/GenBank/DDBJ databases">
        <authorList>
            <person name="Nowell W R."/>
        </authorList>
    </citation>
    <scope>NUCLEOTIDE SEQUENCE</scope>
</reference>
<sequence length="48" mass="5389">STLLLGGIAQQNIFMKRDSYQYLESQSISTKNVAKIAFYVSMDVSVEN</sequence>
<dbReference type="Proteomes" id="UP000663874">
    <property type="component" value="Unassembled WGS sequence"/>
</dbReference>
<dbReference type="AlphaFoldDB" id="A0A820N3S7"/>
<protein>
    <submittedName>
        <fullName evidence="1">Uncharacterized protein</fullName>
    </submittedName>
</protein>
<gene>
    <name evidence="1" type="ORF">FNK824_LOCUS43347</name>
</gene>